<keyword evidence="3" id="KW-1185">Reference proteome</keyword>
<reference evidence="2" key="1">
    <citation type="journal article" date="2011" name="Genome Biol.">
        <title>The draft genome of the carcinogenic human liver fluke Clonorchis sinensis.</title>
        <authorList>
            <person name="Wang X."/>
            <person name="Chen W."/>
            <person name="Huang Y."/>
            <person name="Sun J."/>
            <person name="Men J."/>
            <person name="Liu H."/>
            <person name="Luo F."/>
            <person name="Guo L."/>
            <person name="Lv X."/>
            <person name="Deng C."/>
            <person name="Zhou C."/>
            <person name="Fan Y."/>
            <person name="Li X."/>
            <person name="Huang L."/>
            <person name="Hu Y."/>
            <person name="Liang C."/>
            <person name="Hu X."/>
            <person name="Xu J."/>
            <person name="Yu X."/>
        </authorList>
    </citation>
    <scope>NUCLEOTIDE SEQUENCE [LARGE SCALE GENOMIC DNA]</scope>
    <source>
        <strain evidence="2">Henan</strain>
    </source>
</reference>
<protein>
    <submittedName>
        <fullName evidence="2">Uncharacterized protein</fullName>
    </submittedName>
</protein>
<dbReference type="AlphaFoldDB" id="G7YUL1"/>
<accession>G7YUL1</accession>
<evidence type="ECO:0000313" key="2">
    <source>
        <dbReference type="EMBL" id="GAA56641.1"/>
    </source>
</evidence>
<evidence type="ECO:0000256" key="1">
    <source>
        <dbReference type="SAM" id="SignalP"/>
    </source>
</evidence>
<gene>
    <name evidence="2" type="ORF">CLF_111284</name>
</gene>
<dbReference type="Proteomes" id="UP000008909">
    <property type="component" value="Unassembled WGS sequence"/>
</dbReference>
<feature type="chain" id="PRO_5003506445" evidence="1">
    <location>
        <begin position="26"/>
        <end position="230"/>
    </location>
</feature>
<keyword evidence="1" id="KW-0732">Signal</keyword>
<proteinExistence type="predicted"/>
<organism evidence="2 3">
    <name type="scientific">Clonorchis sinensis</name>
    <name type="common">Chinese liver fluke</name>
    <dbReference type="NCBI Taxonomy" id="79923"/>
    <lineage>
        <taxon>Eukaryota</taxon>
        <taxon>Metazoa</taxon>
        <taxon>Spiralia</taxon>
        <taxon>Lophotrochozoa</taxon>
        <taxon>Platyhelminthes</taxon>
        <taxon>Trematoda</taxon>
        <taxon>Digenea</taxon>
        <taxon>Opisthorchiida</taxon>
        <taxon>Opisthorchiata</taxon>
        <taxon>Opisthorchiidae</taxon>
        <taxon>Clonorchis</taxon>
    </lineage>
</organism>
<sequence length="230" mass="26195">MVRHDWTVFSVIFLVCLLLAANGSSRQSVSELRILFKLNVDERRVRDAQNLGQVYPYLYGLACTNVTYLARNRKRSNAVKFCMKHPLIWPLCLAACRRIAGSDGFNTCSCQIGKYHINRFSDQTAIVLVDSETSTAADEELASIQDDDQKLLTIANRWYDFEVSRYMHGRNTLLKRLLKILRQPTTGIALLVADSSARYTHLQVNLVLRRPTRNSAESVVYDVEEFSATL</sequence>
<evidence type="ECO:0000313" key="3">
    <source>
        <dbReference type="Proteomes" id="UP000008909"/>
    </source>
</evidence>
<dbReference type="EMBL" id="DF144322">
    <property type="protein sequence ID" value="GAA56641.1"/>
    <property type="molecule type" value="Genomic_DNA"/>
</dbReference>
<reference key="2">
    <citation type="submission" date="2011-10" db="EMBL/GenBank/DDBJ databases">
        <title>The genome and transcriptome sequence of Clonorchis sinensis provide insights into the carcinogenic liver fluke.</title>
        <authorList>
            <person name="Wang X."/>
            <person name="Huang Y."/>
            <person name="Chen W."/>
            <person name="Liu H."/>
            <person name="Guo L."/>
            <person name="Chen Y."/>
            <person name="Luo F."/>
            <person name="Zhou W."/>
            <person name="Sun J."/>
            <person name="Mao Q."/>
            <person name="Liang P."/>
            <person name="Zhou C."/>
            <person name="Tian Y."/>
            <person name="Men J."/>
            <person name="Lv X."/>
            <person name="Huang L."/>
            <person name="Zhou J."/>
            <person name="Hu Y."/>
            <person name="Li R."/>
            <person name="Zhang F."/>
            <person name="Lei H."/>
            <person name="Li X."/>
            <person name="Hu X."/>
            <person name="Liang C."/>
            <person name="Xu J."/>
            <person name="Wu Z."/>
            <person name="Yu X."/>
        </authorList>
    </citation>
    <scope>NUCLEOTIDE SEQUENCE</scope>
    <source>
        <strain>Henan</strain>
    </source>
</reference>
<name>G7YUL1_CLOSI</name>
<feature type="signal peptide" evidence="1">
    <location>
        <begin position="1"/>
        <end position="25"/>
    </location>
</feature>